<proteinExistence type="predicted"/>
<dbReference type="AlphaFoldDB" id="A0A3A4P0L1"/>
<keyword evidence="3" id="KW-0328">Glycosyltransferase</keyword>
<keyword evidence="7 8" id="KW-0472">Membrane</keyword>
<feature type="transmembrane region" description="Helical" evidence="8">
    <location>
        <begin position="217"/>
        <end position="234"/>
    </location>
</feature>
<keyword evidence="4" id="KW-0808">Transferase</keyword>
<evidence type="ECO:0000256" key="4">
    <source>
        <dbReference type="ARBA" id="ARBA00022679"/>
    </source>
</evidence>
<comment type="caution">
    <text evidence="9">The sequence shown here is derived from an EMBL/GenBank/DDBJ whole genome shotgun (WGS) entry which is preliminary data.</text>
</comment>
<evidence type="ECO:0000256" key="8">
    <source>
        <dbReference type="SAM" id="Phobius"/>
    </source>
</evidence>
<feature type="transmembrane region" description="Helical" evidence="8">
    <location>
        <begin position="345"/>
        <end position="366"/>
    </location>
</feature>
<keyword evidence="5 8" id="KW-0812">Transmembrane</keyword>
<evidence type="ECO:0008006" key="11">
    <source>
        <dbReference type="Google" id="ProtNLM"/>
    </source>
</evidence>
<dbReference type="InterPro" id="IPR050297">
    <property type="entry name" value="LipidA_mod_glycosyltrf_83"/>
</dbReference>
<dbReference type="PANTHER" id="PTHR33908:SF11">
    <property type="entry name" value="MEMBRANE PROTEIN"/>
    <property type="match status" value="1"/>
</dbReference>
<feature type="transmembrane region" description="Helical" evidence="8">
    <location>
        <begin position="176"/>
        <end position="205"/>
    </location>
</feature>
<dbReference type="GO" id="GO:0005886">
    <property type="term" value="C:plasma membrane"/>
    <property type="evidence" value="ECO:0007669"/>
    <property type="project" value="UniProtKB-SubCell"/>
</dbReference>
<feature type="transmembrane region" description="Helical" evidence="8">
    <location>
        <begin position="285"/>
        <end position="313"/>
    </location>
</feature>
<protein>
    <recommendedName>
        <fullName evidence="11">Glycosyltransferase RgtA/B/C/D-like domain-containing protein</fullName>
    </recommendedName>
</protein>
<keyword evidence="6 8" id="KW-1133">Transmembrane helix</keyword>
<reference evidence="9 10" key="1">
    <citation type="journal article" date="2017" name="ISME J.">
        <title>Energy and carbon metabolisms in a deep terrestrial subsurface fluid microbial community.</title>
        <authorList>
            <person name="Momper L."/>
            <person name="Jungbluth S.P."/>
            <person name="Lee M.D."/>
            <person name="Amend J.P."/>
        </authorList>
    </citation>
    <scope>NUCLEOTIDE SEQUENCE [LARGE SCALE GENOMIC DNA]</scope>
    <source>
        <strain evidence="9">SURF_5</strain>
    </source>
</reference>
<dbReference type="PANTHER" id="PTHR33908">
    <property type="entry name" value="MANNOSYLTRANSFERASE YKCB-RELATED"/>
    <property type="match status" value="1"/>
</dbReference>
<accession>A0A3A4P0L1</accession>
<evidence type="ECO:0000256" key="5">
    <source>
        <dbReference type="ARBA" id="ARBA00022692"/>
    </source>
</evidence>
<evidence type="ECO:0000256" key="1">
    <source>
        <dbReference type="ARBA" id="ARBA00004651"/>
    </source>
</evidence>
<dbReference type="Proteomes" id="UP000265882">
    <property type="component" value="Unassembled WGS sequence"/>
</dbReference>
<dbReference type="EMBL" id="QZKU01000032">
    <property type="protein sequence ID" value="RJP24669.1"/>
    <property type="molecule type" value="Genomic_DNA"/>
</dbReference>
<evidence type="ECO:0000256" key="6">
    <source>
        <dbReference type="ARBA" id="ARBA00022989"/>
    </source>
</evidence>
<organism evidence="9 10">
    <name type="scientific">Abyssobacteria bacterium (strain SURF_5)</name>
    <dbReference type="NCBI Taxonomy" id="2093360"/>
    <lineage>
        <taxon>Bacteria</taxon>
        <taxon>Pseudomonadati</taxon>
        <taxon>Candidatus Hydrogenedentota</taxon>
        <taxon>Candidatus Abyssobacteria</taxon>
    </lineage>
</organism>
<evidence type="ECO:0000256" key="7">
    <source>
        <dbReference type="ARBA" id="ARBA00023136"/>
    </source>
</evidence>
<dbReference type="GO" id="GO:0016763">
    <property type="term" value="F:pentosyltransferase activity"/>
    <property type="evidence" value="ECO:0007669"/>
    <property type="project" value="TreeGrafter"/>
</dbReference>
<evidence type="ECO:0000313" key="9">
    <source>
        <dbReference type="EMBL" id="RJP24669.1"/>
    </source>
</evidence>
<gene>
    <name evidence="9" type="ORF">C4520_03715</name>
</gene>
<evidence type="ECO:0000313" key="10">
    <source>
        <dbReference type="Proteomes" id="UP000265882"/>
    </source>
</evidence>
<comment type="subcellular location">
    <subcellularLocation>
        <location evidence="1">Cell membrane</location>
        <topology evidence="1">Multi-pass membrane protein</topology>
    </subcellularLocation>
</comment>
<feature type="transmembrane region" description="Helical" evidence="8">
    <location>
        <begin position="101"/>
        <end position="119"/>
    </location>
</feature>
<evidence type="ECO:0000256" key="2">
    <source>
        <dbReference type="ARBA" id="ARBA00022475"/>
    </source>
</evidence>
<feature type="transmembrane region" description="Helical" evidence="8">
    <location>
        <begin position="320"/>
        <end position="339"/>
    </location>
</feature>
<keyword evidence="2" id="KW-1003">Cell membrane</keyword>
<evidence type="ECO:0000256" key="3">
    <source>
        <dbReference type="ARBA" id="ARBA00022676"/>
    </source>
</evidence>
<feature type="transmembrane region" description="Helical" evidence="8">
    <location>
        <begin position="27"/>
        <end position="45"/>
    </location>
</feature>
<dbReference type="GO" id="GO:0009103">
    <property type="term" value="P:lipopolysaccharide biosynthetic process"/>
    <property type="evidence" value="ECO:0007669"/>
    <property type="project" value="UniProtKB-ARBA"/>
</dbReference>
<sequence>MNLPTANTADPDVSAQPRSPHSSAPKLLIIIGLVAACLLILYHSLHTPTYTIDSYFYLSKAKQFAAGEGLRTSWNDGIDPKYFPGYSLALALSFSLGGGHVPVQLLVYVLSVILFIAICKEIGMDTIEQALSSTAFLANPIVIKWHSLPMAEGTALAFSLAAVLAMLRSLKTRNYVFYFSAWILAGFALITRAEAAFLLVVFCMLLFRRRHEIPSSAAMGGGLLFFLPLILYWAKFNFMMGSAPAYVNEFRYTLAGANIVKNFVYNIYAPFGLMHKFSLGEVNTVLAPAVATAGVIWLLVGGILFLGGLVAAVAGRTGSVARASAILFLLFAAIHSLWYYRYERFMMLALPFAALVWASSVTVYARRWKQDRWLPLAAQTLMLSTGLVLAHHFSSVHSISLQKDAARLNFVEIAQAVGALNKPEEKPVLTDLGPHLAYYLDAQTYLDDDHGNYWQRAFAPERTIESLKKLGIKLIVTRLDFDRWTAEHHVPPEMKLHFQEIRGEVEGATIIRYLPADVTGS</sequence>
<name>A0A3A4P0L1_ABYX5</name>